<feature type="compositionally biased region" description="Polar residues" evidence="10">
    <location>
        <begin position="163"/>
        <end position="174"/>
    </location>
</feature>
<feature type="compositionally biased region" description="Polar residues" evidence="10">
    <location>
        <begin position="417"/>
        <end position="438"/>
    </location>
</feature>
<feature type="region of interest" description="Disordered" evidence="10">
    <location>
        <begin position="393"/>
        <end position="438"/>
    </location>
</feature>
<dbReference type="GO" id="GO:0032301">
    <property type="term" value="C:MutSalpha complex"/>
    <property type="evidence" value="ECO:0007669"/>
    <property type="project" value="TreeGrafter"/>
</dbReference>
<dbReference type="PANTHER" id="PTHR11361">
    <property type="entry name" value="DNA MISMATCH REPAIR PROTEIN MUTS FAMILY MEMBER"/>
    <property type="match status" value="1"/>
</dbReference>
<evidence type="ECO:0000256" key="10">
    <source>
        <dbReference type="SAM" id="MobiDB-lite"/>
    </source>
</evidence>
<dbReference type="FunFam" id="3.30.420.110:FF:000002">
    <property type="entry name" value="DNA mismatch repair protein"/>
    <property type="match status" value="1"/>
</dbReference>
<feature type="compositionally biased region" description="Polar residues" evidence="10">
    <location>
        <begin position="12"/>
        <end position="31"/>
    </location>
</feature>
<dbReference type="GO" id="GO:0006312">
    <property type="term" value="P:mitotic recombination"/>
    <property type="evidence" value="ECO:0007669"/>
    <property type="project" value="TreeGrafter"/>
</dbReference>
<dbReference type="AlphaFoldDB" id="A0AAW1IUL8"/>
<dbReference type="GO" id="GO:0006298">
    <property type="term" value="P:mismatch repair"/>
    <property type="evidence" value="ECO:0007669"/>
    <property type="project" value="InterPro"/>
</dbReference>
<feature type="compositionally biased region" description="Polar residues" evidence="10">
    <location>
        <begin position="396"/>
        <end position="408"/>
    </location>
</feature>
<dbReference type="InterPro" id="IPR036187">
    <property type="entry name" value="DNA_mismatch_repair_MutS_sf"/>
</dbReference>
<feature type="compositionally biased region" description="Basic and acidic residues" evidence="10">
    <location>
        <begin position="55"/>
        <end position="64"/>
    </location>
</feature>
<feature type="region of interest" description="Disordered" evidence="10">
    <location>
        <begin position="1"/>
        <end position="121"/>
    </location>
</feature>
<comment type="similarity">
    <text evidence="2">Belongs to the DNA mismatch repair MutS family.</text>
</comment>
<evidence type="ECO:0000313" key="13">
    <source>
        <dbReference type="Proteomes" id="UP001458880"/>
    </source>
</evidence>
<dbReference type="InterPro" id="IPR007860">
    <property type="entry name" value="DNA_mmatch_repair_MutS_con_dom"/>
</dbReference>
<dbReference type="Pfam" id="PF05188">
    <property type="entry name" value="MutS_II"/>
    <property type="match status" value="1"/>
</dbReference>
<dbReference type="GO" id="GO:0030983">
    <property type="term" value="F:mismatched DNA binding"/>
    <property type="evidence" value="ECO:0007669"/>
    <property type="project" value="InterPro"/>
</dbReference>
<keyword evidence="13" id="KW-1185">Reference proteome</keyword>
<dbReference type="GO" id="GO:0140664">
    <property type="term" value="F:ATP-dependent DNA damage sensor activity"/>
    <property type="evidence" value="ECO:0007669"/>
    <property type="project" value="InterPro"/>
</dbReference>
<evidence type="ECO:0000256" key="6">
    <source>
        <dbReference type="ARBA" id="ARBA00023125"/>
    </source>
</evidence>
<proteinExistence type="inferred from homology"/>
<feature type="compositionally biased region" description="Low complexity" evidence="10">
    <location>
        <begin position="102"/>
        <end position="111"/>
    </location>
</feature>
<dbReference type="InterPro" id="IPR045076">
    <property type="entry name" value="MutS"/>
</dbReference>
<dbReference type="Gene3D" id="3.30.420.110">
    <property type="entry name" value="MutS, connector domain"/>
    <property type="match status" value="1"/>
</dbReference>
<comment type="subcellular location">
    <subcellularLocation>
        <location evidence="1">Nucleus</location>
    </subcellularLocation>
</comment>
<dbReference type="Pfam" id="PF05192">
    <property type="entry name" value="MutS_III"/>
    <property type="match status" value="1"/>
</dbReference>
<comment type="caution">
    <text evidence="12">The sequence shown here is derived from an EMBL/GenBank/DDBJ whole genome shotgun (WGS) entry which is preliminary data.</text>
</comment>
<evidence type="ECO:0000256" key="3">
    <source>
        <dbReference type="ARBA" id="ARBA00022741"/>
    </source>
</evidence>
<organism evidence="12 13">
    <name type="scientific">Popillia japonica</name>
    <name type="common">Japanese beetle</name>
    <dbReference type="NCBI Taxonomy" id="7064"/>
    <lineage>
        <taxon>Eukaryota</taxon>
        <taxon>Metazoa</taxon>
        <taxon>Ecdysozoa</taxon>
        <taxon>Arthropoda</taxon>
        <taxon>Hexapoda</taxon>
        <taxon>Insecta</taxon>
        <taxon>Pterygota</taxon>
        <taxon>Neoptera</taxon>
        <taxon>Endopterygota</taxon>
        <taxon>Coleoptera</taxon>
        <taxon>Polyphaga</taxon>
        <taxon>Scarabaeiformia</taxon>
        <taxon>Scarabaeidae</taxon>
        <taxon>Rutelinae</taxon>
        <taxon>Popillia</taxon>
    </lineage>
</organism>
<keyword evidence="9" id="KW-0175">Coiled coil</keyword>
<evidence type="ECO:0000259" key="11">
    <source>
        <dbReference type="SMART" id="SM00533"/>
    </source>
</evidence>
<evidence type="ECO:0000256" key="2">
    <source>
        <dbReference type="ARBA" id="ARBA00006271"/>
    </source>
</evidence>
<keyword evidence="7" id="KW-0234">DNA repair</keyword>
<dbReference type="SMART" id="SM00533">
    <property type="entry name" value="MUTSd"/>
    <property type="match status" value="1"/>
</dbReference>
<feature type="compositionally biased region" description="Acidic residues" evidence="10">
    <location>
        <begin position="71"/>
        <end position="81"/>
    </location>
</feature>
<dbReference type="Gene3D" id="3.40.1170.10">
    <property type="entry name" value="DNA repair protein MutS, domain I"/>
    <property type="match status" value="1"/>
</dbReference>
<keyword evidence="6" id="KW-0238">DNA-binding</keyword>
<gene>
    <name evidence="12" type="ORF">QE152_g34210</name>
</gene>
<dbReference type="PANTHER" id="PTHR11361:SF35">
    <property type="entry name" value="DNA MISMATCH REPAIR PROTEIN MSH2"/>
    <property type="match status" value="1"/>
</dbReference>
<keyword evidence="5" id="KW-0067">ATP-binding</keyword>
<reference evidence="12 13" key="1">
    <citation type="journal article" date="2024" name="BMC Genomics">
        <title>De novo assembly and annotation of Popillia japonica's genome with initial clues to its potential as an invasive pest.</title>
        <authorList>
            <person name="Cucini C."/>
            <person name="Boschi S."/>
            <person name="Funari R."/>
            <person name="Cardaioli E."/>
            <person name="Iannotti N."/>
            <person name="Marturano G."/>
            <person name="Paoli F."/>
            <person name="Bruttini M."/>
            <person name="Carapelli A."/>
            <person name="Frati F."/>
            <person name="Nardi F."/>
        </authorList>
    </citation>
    <scope>NUCLEOTIDE SEQUENCE [LARGE SCALE GENOMIC DNA]</scope>
    <source>
        <strain evidence="12">DMR45628</strain>
    </source>
</reference>
<keyword evidence="3" id="KW-0547">Nucleotide-binding</keyword>
<dbReference type="InterPro" id="IPR036678">
    <property type="entry name" value="MutS_con_dom_sf"/>
</dbReference>
<feature type="compositionally biased region" description="Polar residues" evidence="10">
    <location>
        <begin position="39"/>
        <end position="52"/>
    </location>
</feature>
<dbReference type="EMBL" id="JASPKY010000543">
    <property type="protein sequence ID" value="KAK9693406.1"/>
    <property type="molecule type" value="Genomic_DNA"/>
</dbReference>
<protein>
    <submittedName>
        <fullName evidence="12">MutS domain II</fullName>
    </submittedName>
</protein>
<feature type="domain" description="DNA mismatch repair protein MutS core" evidence="11">
    <location>
        <begin position="796"/>
        <end position="1126"/>
    </location>
</feature>
<sequence>MSHGSYGVGSNAYRTSYSSGSAYRQRQSYSSGGECCMQSDDSTTVSQETVAQKKTRVDLAEKNESQNSESVDIEAVPDENVETSTRTLTRDKPSNKPKVTTPIQPQEQIPQSGDLSQHQQHWDQNINEDQDQLTHQETLGQVDQNLETVGQLFDDDDTTRITQESVQQQNSGRNDQNRYHGGGSSYSGRQQNKLFTQQNEFLTHEREIPERYVGYQPNPVQKLHHLVQQNLTKLKGNLDQHSYIFNLDQTDDLTQHTDQLTQHTDHQNSAQRSEDLTQNAIRSGKASYLYPYDLPKNTDDLTQHSRDLTQHSEDLTQQNEDFTQQNEDLTQQNEDLTQQPHYPSQTQQTQNLAQQLEDLTLQTYRSRPPVYTSPHHHIPTDLTQQSEDLTQHSEDLTQQSEDLTQQHQSHLDDSQRPQRISSYPSNYRTATRDQYSGQSQIRQFHEATVHEIPEQQLTDLDQQRPEEQVANIVQDVSHQVPEEQPQKFEDVEEISTTPKPGFWKNVGSKKTTTTIRFFNHNDFYTVHGEDATLAAETLPGCSNLIKYMGELPKLSYLVLNKHLFERFIRELLLIKQYRVEVYIRSAPGRNNDWKLEYKGSPGNLTQFEDILFDNSGTTVVNSCVMAVNPVKNKILAIATANTVEFKFSLCEFTDNEFYTELETFIAQTNPKECLIPNGETPDLIALNTILTRNGISVIKVKRTEFNPADISQDLNRLLYFAEGQQRNCYTMTETAKTDAMGTLQAIIKYLNLIADENNFNQFHIKTDDIHRYVRLDSAAISALHLFPPPGTARGRSSFKSVFEVLDCCVTSQGRRLMEQWFRRPLRDQHVISDRLEIVEIIVKDAELRSTLRQSCLTRTPDMLLLSKKLSNKKAKLQDCYRIYQVVNSLPAMIKVLMNADNKCINLMLVNPLRDYYEDMEKYQSMLEEVLNMDLVNRGEFLVKSSFDKELEGPERDWSGGQGYGKESKLELHGGVTVYSSPESTTDSDPAMTFPLPFLEISCFPKIAKPKLRLTTYGECQIQVLLHDCTMNVKTIKDSFGLFMTTDQSDLIVLHSNNKGRTLYPDSWKDITVPELDAVIGLCLLAGVFHSRTQDVRDITVPELDAVIGLCLLAGVFHSRTQDVRELWDEEIRMPRFGATDSKLF</sequence>
<dbReference type="SUPFAM" id="SSF48334">
    <property type="entry name" value="DNA repair protein MutS, domain III"/>
    <property type="match status" value="1"/>
</dbReference>
<evidence type="ECO:0000256" key="9">
    <source>
        <dbReference type="SAM" id="Coils"/>
    </source>
</evidence>
<evidence type="ECO:0000256" key="5">
    <source>
        <dbReference type="ARBA" id="ARBA00022840"/>
    </source>
</evidence>
<dbReference type="GO" id="GO:0005524">
    <property type="term" value="F:ATP binding"/>
    <property type="evidence" value="ECO:0007669"/>
    <property type="project" value="UniProtKB-KW"/>
</dbReference>
<name>A0AAW1IUL8_POPJA</name>
<dbReference type="InterPro" id="IPR016151">
    <property type="entry name" value="DNA_mismatch_repair_MutS_N"/>
</dbReference>
<dbReference type="InterPro" id="IPR007695">
    <property type="entry name" value="DNA_mismatch_repair_MutS-lik_N"/>
</dbReference>
<keyword evidence="4" id="KW-0227">DNA damage</keyword>
<dbReference type="Gene3D" id="1.10.1420.10">
    <property type="match status" value="1"/>
</dbReference>
<keyword evidence="8" id="KW-0539">Nucleus</keyword>
<dbReference type="Pfam" id="PF01624">
    <property type="entry name" value="MutS_I"/>
    <property type="match status" value="1"/>
</dbReference>
<dbReference type="SUPFAM" id="SSF53150">
    <property type="entry name" value="DNA repair protein MutS, domain II"/>
    <property type="match status" value="1"/>
</dbReference>
<evidence type="ECO:0000256" key="8">
    <source>
        <dbReference type="ARBA" id="ARBA00023242"/>
    </source>
</evidence>
<feature type="region of interest" description="Disordered" evidence="10">
    <location>
        <begin position="163"/>
        <end position="191"/>
    </location>
</feature>
<evidence type="ECO:0000256" key="4">
    <source>
        <dbReference type="ARBA" id="ARBA00022763"/>
    </source>
</evidence>
<dbReference type="InterPro" id="IPR007696">
    <property type="entry name" value="DNA_mismatch_repair_MutS_core"/>
</dbReference>
<accession>A0AAW1IUL8</accession>
<dbReference type="Proteomes" id="UP001458880">
    <property type="component" value="Unassembled WGS sequence"/>
</dbReference>
<evidence type="ECO:0000256" key="1">
    <source>
        <dbReference type="ARBA" id="ARBA00004123"/>
    </source>
</evidence>
<feature type="coiled-coil region" evidence="9">
    <location>
        <begin position="312"/>
        <end position="339"/>
    </location>
</feature>
<evidence type="ECO:0000313" key="12">
    <source>
        <dbReference type="EMBL" id="KAK9693406.1"/>
    </source>
</evidence>
<evidence type="ECO:0000256" key="7">
    <source>
        <dbReference type="ARBA" id="ARBA00023204"/>
    </source>
</evidence>